<dbReference type="AlphaFoldDB" id="A0A0E9WPF7"/>
<feature type="region of interest" description="Disordered" evidence="1">
    <location>
        <begin position="27"/>
        <end position="87"/>
    </location>
</feature>
<reference evidence="2" key="2">
    <citation type="journal article" date="2015" name="Fish Shellfish Immunol.">
        <title>Early steps in the European eel (Anguilla anguilla)-Vibrio vulnificus interaction in the gills: Role of the RtxA13 toxin.</title>
        <authorList>
            <person name="Callol A."/>
            <person name="Pajuelo D."/>
            <person name="Ebbesson L."/>
            <person name="Teles M."/>
            <person name="MacKenzie S."/>
            <person name="Amaro C."/>
        </authorList>
    </citation>
    <scope>NUCLEOTIDE SEQUENCE</scope>
</reference>
<name>A0A0E9WPF7_ANGAN</name>
<accession>A0A0E9WPF7</accession>
<evidence type="ECO:0000313" key="2">
    <source>
        <dbReference type="EMBL" id="JAH91460.1"/>
    </source>
</evidence>
<evidence type="ECO:0000256" key="1">
    <source>
        <dbReference type="SAM" id="MobiDB-lite"/>
    </source>
</evidence>
<feature type="compositionally biased region" description="Polar residues" evidence="1">
    <location>
        <begin position="96"/>
        <end position="112"/>
    </location>
</feature>
<protein>
    <submittedName>
        <fullName evidence="2">Uncharacterized protein</fullName>
    </submittedName>
</protein>
<dbReference type="EMBL" id="GBXM01017117">
    <property type="protein sequence ID" value="JAH91460.1"/>
    <property type="molecule type" value="Transcribed_RNA"/>
</dbReference>
<proteinExistence type="predicted"/>
<organism evidence="2">
    <name type="scientific">Anguilla anguilla</name>
    <name type="common">European freshwater eel</name>
    <name type="synonym">Muraena anguilla</name>
    <dbReference type="NCBI Taxonomy" id="7936"/>
    <lineage>
        <taxon>Eukaryota</taxon>
        <taxon>Metazoa</taxon>
        <taxon>Chordata</taxon>
        <taxon>Craniata</taxon>
        <taxon>Vertebrata</taxon>
        <taxon>Euteleostomi</taxon>
        <taxon>Actinopterygii</taxon>
        <taxon>Neopterygii</taxon>
        <taxon>Teleostei</taxon>
        <taxon>Anguilliformes</taxon>
        <taxon>Anguillidae</taxon>
        <taxon>Anguilla</taxon>
    </lineage>
</organism>
<reference evidence="2" key="1">
    <citation type="submission" date="2014-11" db="EMBL/GenBank/DDBJ databases">
        <authorList>
            <person name="Amaro Gonzalez C."/>
        </authorList>
    </citation>
    <scope>NUCLEOTIDE SEQUENCE</scope>
</reference>
<sequence length="112" mass="11603">MAALWRAMRSVSSGTCVGAVTRRAASCRKTQFSTDSRGESGGDPEADVSSSAAEKPRAALPPHSSFTQTCSRSRSERAGTSASPLRGEDLCLHAATLSSGTDGSNQGQNRRG</sequence>
<feature type="region of interest" description="Disordered" evidence="1">
    <location>
        <begin position="93"/>
        <end position="112"/>
    </location>
</feature>
<feature type="compositionally biased region" description="Polar residues" evidence="1">
    <location>
        <begin position="64"/>
        <end position="83"/>
    </location>
</feature>